<reference evidence="1 2" key="1">
    <citation type="journal article" date="2011" name="J. Bacteriol.">
        <title>Genome sequence of the mercury-methylating strain Desulfovibrio desulfuricans ND132.</title>
        <authorList>
            <person name="Brown S.D."/>
            <person name="Gilmour C.C."/>
            <person name="Kucken A.M."/>
            <person name="Wall J.D."/>
            <person name="Elias D.A."/>
            <person name="Brandt C.C."/>
            <person name="Podar M."/>
            <person name="Chertkov O."/>
            <person name="Held B."/>
            <person name="Bruce D.C."/>
            <person name="Detter J.C."/>
            <person name="Tapia R."/>
            <person name="Han C.S."/>
            <person name="Goodwin L.A."/>
            <person name="Cheng J.F."/>
            <person name="Pitluck S."/>
            <person name="Woyke T."/>
            <person name="Mikhailova N."/>
            <person name="Ivanova N.N."/>
            <person name="Han J."/>
            <person name="Lucas S."/>
            <person name="Lapidus A.L."/>
            <person name="Land M.L."/>
            <person name="Hauser L.J."/>
            <person name="Palumbo A.V."/>
        </authorList>
    </citation>
    <scope>NUCLEOTIDE SEQUENCE [LARGE SCALE GENOMIC DNA]</scope>
    <source>
        <strain evidence="1 2">ND132</strain>
    </source>
</reference>
<dbReference type="STRING" id="641491.DND132_0184"/>
<sequence length="91" mass="10497">MQQCEMIVSKLVDQVREDQRPVMRRRIEEAVIEQAGAEGPDSPTAHRFLKDLDIFVNMRGPEFIYSRGIAESLRVGEDIFELAYVIKKAMQ</sequence>
<dbReference type="eggNOG" id="ENOG5031TYG">
    <property type="taxonomic scope" value="Bacteria"/>
</dbReference>
<dbReference type="AlphaFoldDB" id="F0JDW2"/>
<evidence type="ECO:0000313" key="1">
    <source>
        <dbReference type="EMBL" id="EGB13402.1"/>
    </source>
</evidence>
<dbReference type="EMBL" id="CP003220">
    <property type="protein sequence ID" value="EGB13402.1"/>
    <property type="molecule type" value="Genomic_DNA"/>
</dbReference>
<evidence type="ECO:0000313" key="2">
    <source>
        <dbReference type="Proteomes" id="UP000007845"/>
    </source>
</evidence>
<dbReference type="KEGG" id="ddn:DND132_0184"/>
<name>F0JDW2_9BACT</name>
<dbReference type="RefSeq" id="WP_014320830.1">
    <property type="nucleotide sequence ID" value="NC_016803.1"/>
</dbReference>
<dbReference type="HOGENOM" id="CLU_171678_0_0_7"/>
<protein>
    <submittedName>
        <fullName evidence="1">Uncharacterized protein</fullName>
    </submittedName>
</protein>
<keyword evidence="2" id="KW-1185">Reference proteome</keyword>
<gene>
    <name evidence="1" type="ORF">DND132_0184</name>
</gene>
<dbReference type="OrthoDB" id="9846820at2"/>
<proteinExistence type="predicted"/>
<organism evidence="1 2">
    <name type="scientific">Pseudodesulfovibrio mercurii</name>
    <dbReference type="NCBI Taxonomy" id="641491"/>
    <lineage>
        <taxon>Bacteria</taxon>
        <taxon>Pseudomonadati</taxon>
        <taxon>Thermodesulfobacteriota</taxon>
        <taxon>Desulfovibrionia</taxon>
        <taxon>Desulfovibrionales</taxon>
        <taxon>Desulfovibrionaceae</taxon>
    </lineage>
</organism>
<accession>F0JDW2</accession>
<dbReference type="Proteomes" id="UP000007845">
    <property type="component" value="Chromosome"/>
</dbReference>